<evidence type="ECO:0000256" key="4">
    <source>
        <dbReference type="ARBA" id="ARBA00022729"/>
    </source>
</evidence>
<dbReference type="Gene3D" id="3.40.190.10">
    <property type="entry name" value="Periplasmic binding protein-like II"/>
    <property type="match status" value="2"/>
</dbReference>
<dbReference type="InterPro" id="IPR006059">
    <property type="entry name" value="SBP"/>
</dbReference>
<evidence type="ECO:0000313" key="7">
    <source>
        <dbReference type="Proteomes" id="UP000004386"/>
    </source>
</evidence>
<dbReference type="Pfam" id="PF13416">
    <property type="entry name" value="SBP_bac_8"/>
    <property type="match status" value="1"/>
</dbReference>
<dbReference type="EMBL" id="ACQA01000002">
    <property type="protein sequence ID" value="EEQ92920.1"/>
    <property type="molecule type" value="Genomic_DNA"/>
</dbReference>
<dbReference type="GO" id="GO:0030288">
    <property type="term" value="C:outer membrane-bounded periplasmic space"/>
    <property type="evidence" value="ECO:0007669"/>
    <property type="project" value="TreeGrafter"/>
</dbReference>
<keyword evidence="3" id="KW-0813">Transport</keyword>
<dbReference type="SUPFAM" id="SSF53850">
    <property type="entry name" value="Periplasmic binding protein-like II"/>
    <property type="match status" value="1"/>
</dbReference>
<dbReference type="CDD" id="cd13589">
    <property type="entry name" value="PBP2_polyamine_RpCGA009"/>
    <property type="match status" value="1"/>
</dbReference>
<evidence type="ECO:0000256" key="5">
    <source>
        <dbReference type="ARBA" id="ARBA00022764"/>
    </source>
</evidence>
<name>C4WL98_9HYPH</name>
<comment type="caution">
    <text evidence="6">The sequence shown here is derived from an EMBL/GenBank/DDBJ whole genome shotgun (WGS) entry which is preliminary data.</text>
</comment>
<comment type="similarity">
    <text evidence="2">Belongs to the bacterial solute-binding protein 1 family.</text>
</comment>
<organism evidence="6 7">
    <name type="scientific">Brucella intermedia LMG 3301</name>
    <dbReference type="NCBI Taxonomy" id="641118"/>
    <lineage>
        <taxon>Bacteria</taxon>
        <taxon>Pseudomonadati</taxon>
        <taxon>Pseudomonadota</taxon>
        <taxon>Alphaproteobacteria</taxon>
        <taxon>Hyphomicrobiales</taxon>
        <taxon>Brucellaceae</taxon>
        <taxon>Brucella/Ochrobactrum group</taxon>
        <taxon>Brucella</taxon>
    </lineage>
</organism>
<proteinExistence type="inferred from homology"/>
<dbReference type="GO" id="GO:0015888">
    <property type="term" value="P:thiamine transport"/>
    <property type="evidence" value="ECO:0007669"/>
    <property type="project" value="TreeGrafter"/>
</dbReference>
<evidence type="ECO:0000256" key="1">
    <source>
        <dbReference type="ARBA" id="ARBA00004418"/>
    </source>
</evidence>
<gene>
    <name evidence="6" type="ORF">OINT_2000042</name>
</gene>
<dbReference type="PANTHER" id="PTHR30006:SF3">
    <property type="entry name" value="THIAMINE-BINDING PERIPLASMIC PROTEIN"/>
    <property type="match status" value="1"/>
</dbReference>
<sequence length="380" mass="42391">MPHRIVVRAYTLQTKLKNGETIMIIHKVTEFVCRSMTVTAITLAISAHAGATSANEVVIASTGGAYDRALKEAWFDPFTEQTGIRVRMVSATNSEMRAKASAMVKAGNVSWDLYLDGEIQSESEAHRLVTEDLSEFCKAFADRPDLPENACAPGGALLQSTATLLVYRKEKEGRREPRTWADMWNVSEFPGGRAFPNFDDPWRVLAAALLADGVKRDELFPLDVDRAFKKLDEIRPAVSLWWKSGDQSVQGFRNNEYALGQIWLTRARALQAEGRPIGWSYEASFLVGDRIALVKGAPNRENALKLIAFWLENPIAQAKACDVLACTPPSTEAIAMMSDETRSFMPTAIQVRDTVVVPDAKWINENARVLLQRWNMWVRG</sequence>
<evidence type="ECO:0000256" key="3">
    <source>
        <dbReference type="ARBA" id="ARBA00022448"/>
    </source>
</evidence>
<dbReference type="HOGENOM" id="CLU_026974_8_0_5"/>
<dbReference type="GO" id="GO:0030976">
    <property type="term" value="F:thiamine pyrophosphate binding"/>
    <property type="evidence" value="ECO:0007669"/>
    <property type="project" value="TreeGrafter"/>
</dbReference>
<keyword evidence="4" id="KW-0732">Signal</keyword>
<accession>C4WL98</accession>
<protein>
    <submittedName>
        <fullName evidence="6">ABC transporter substrate binding protein</fullName>
    </submittedName>
</protein>
<dbReference type="GO" id="GO:0030975">
    <property type="term" value="F:thiamine binding"/>
    <property type="evidence" value="ECO:0007669"/>
    <property type="project" value="TreeGrafter"/>
</dbReference>
<reference evidence="6 7" key="1">
    <citation type="submission" date="2009-05" db="EMBL/GenBank/DDBJ databases">
        <authorList>
            <person name="Setubal J.C."/>
            <person name="Boyle S."/>
            <person name="Crasta O.R."/>
            <person name="Gillespie J.J."/>
            <person name="Kenyon R.W."/>
            <person name="Lu J."/>
            <person name="Mane S."/>
            <person name="Nagrani S."/>
            <person name="Shallom J.M."/>
            <person name="Shallom S."/>
            <person name="Shukla M."/>
            <person name="Snyder E.E."/>
            <person name="Sobral B.W."/>
            <person name="Wattam A.R."/>
            <person name="Will R."/>
            <person name="Williams K."/>
            <person name="Yoo H."/>
            <person name="Munk C."/>
            <person name="Tapia R."/>
            <person name="Green L."/>
            <person name="Rogers Y."/>
            <person name="Detter J.C."/>
            <person name="Bruce D."/>
            <person name="Brettin T.S."/>
            <person name="Tsolis R."/>
        </authorList>
    </citation>
    <scope>NUCLEOTIDE SEQUENCE [LARGE SCALE GENOMIC DNA]</scope>
    <source>
        <strain evidence="6 7">LMG 3301</strain>
    </source>
</reference>
<comment type="subcellular location">
    <subcellularLocation>
        <location evidence="1">Periplasm</location>
    </subcellularLocation>
</comment>
<evidence type="ECO:0000256" key="2">
    <source>
        <dbReference type="ARBA" id="ARBA00008520"/>
    </source>
</evidence>
<dbReference type="AlphaFoldDB" id="C4WL98"/>
<keyword evidence="5" id="KW-0574">Periplasm</keyword>
<evidence type="ECO:0000313" key="6">
    <source>
        <dbReference type="EMBL" id="EEQ92920.1"/>
    </source>
</evidence>
<dbReference type="PANTHER" id="PTHR30006">
    <property type="entry name" value="THIAMINE-BINDING PERIPLASMIC PROTEIN-RELATED"/>
    <property type="match status" value="1"/>
</dbReference>
<dbReference type="Proteomes" id="UP000004386">
    <property type="component" value="Unassembled WGS sequence"/>
</dbReference>